<reference evidence="4 5" key="1">
    <citation type="submission" date="2024-02" db="EMBL/GenBank/DDBJ databases">
        <authorList>
            <person name="Chen Y."/>
            <person name="Shah S."/>
            <person name="Dougan E. K."/>
            <person name="Thang M."/>
            <person name="Chan C."/>
        </authorList>
    </citation>
    <scope>NUCLEOTIDE SEQUENCE [LARGE SCALE GENOMIC DNA]</scope>
</reference>
<dbReference type="CDD" id="cd06532">
    <property type="entry name" value="Glyco_transf_25"/>
    <property type="match status" value="1"/>
</dbReference>
<feature type="transmembrane region" description="Helical" evidence="2">
    <location>
        <begin position="431"/>
        <end position="456"/>
    </location>
</feature>
<keyword evidence="5" id="KW-1185">Reference proteome</keyword>
<evidence type="ECO:0000313" key="5">
    <source>
        <dbReference type="Proteomes" id="UP001642484"/>
    </source>
</evidence>
<evidence type="ECO:0000256" key="2">
    <source>
        <dbReference type="SAM" id="Phobius"/>
    </source>
</evidence>
<dbReference type="Pfam" id="PF01755">
    <property type="entry name" value="Glyco_transf_25"/>
    <property type="match status" value="1"/>
</dbReference>
<protein>
    <recommendedName>
        <fullName evidence="3">Glycosyl transferase family 25 domain-containing protein</fullName>
    </recommendedName>
</protein>
<feature type="region of interest" description="Disordered" evidence="1">
    <location>
        <begin position="491"/>
        <end position="520"/>
    </location>
</feature>
<proteinExistence type="predicted"/>
<dbReference type="InterPro" id="IPR002654">
    <property type="entry name" value="Glyco_trans_25"/>
</dbReference>
<evidence type="ECO:0000256" key="1">
    <source>
        <dbReference type="SAM" id="MobiDB-lite"/>
    </source>
</evidence>
<evidence type="ECO:0000259" key="3">
    <source>
        <dbReference type="Pfam" id="PF01755"/>
    </source>
</evidence>
<dbReference type="EMBL" id="CAXAMN010014125">
    <property type="protein sequence ID" value="CAK9042587.1"/>
    <property type="molecule type" value="Genomic_DNA"/>
</dbReference>
<dbReference type="Proteomes" id="UP001642484">
    <property type="component" value="Unassembled WGS sequence"/>
</dbReference>
<name>A0ABP0LVF0_9DINO</name>
<keyword evidence="2" id="KW-0472">Membrane</keyword>
<keyword evidence="2" id="KW-0812">Transmembrane</keyword>
<accession>A0ABP0LVF0</accession>
<gene>
    <name evidence="4" type="ORF">CCMP2556_LOCUS22649</name>
</gene>
<evidence type="ECO:0000313" key="4">
    <source>
        <dbReference type="EMBL" id="CAK9042587.1"/>
    </source>
</evidence>
<feature type="domain" description="Glycosyl transferase family 25" evidence="3">
    <location>
        <begin position="29"/>
        <end position="230"/>
    </location>
</feature>
<sequence>MVKAAARRRPAAKRVARSPHVASRRRLPKAWVINLQRRKDRWSEVECCLKRIPGLEFERFEAIDGTSQRIDGSEVAEVWSTAANWKYVTRIFEGGESCGYQVQELRLSPGERGCGASHLHLWRRCAASHVPSLILEAPMSRSQVCARKDDAQLKRTFAGALSQALAELRSCRPQVLYLGYTQAAPWRRRIGPSVREAEYLWTTVAYVLWPSGARRLLEELPVDQPVDNFMSQLMARKKLRGFATVPPLVKQSKAWNVDNDVAHSDDQAWLQNQTHQRENSPPRRWELVGLGSATLPVFSLDTELHVTVWNHAAAQATEVAAFEALLRATGCWSRGLFRRDQSIGRPKEQVFDIFGRKGAYCQKSYQWRQGWRWVEAGGSRGSRGFADGPSLHLAGPSGLDFDEVYEGPDEVHPHHHSHHVHLEESFDMDEFAVAVLSYGSTILFATLGAALAMRLFREVLRPARSRDELPDVVQMDIPGVQPFRPFAGQGYHLQADLGKPPDPPKPAEDEMTGSGVLALD</sequence>
<organism evidence="4 5">
    <name type="scientific">Durusdinium trenchii</name>
    <dbReference type="NCBI Taxonomy" id="1381693"/>
    <lineage>
        <taxon>Eukaryota</taxon>
        <taxon>Sar</taxon>
        <taxon>Alveolata</taxon>
        <taxon>Dinophyceae</taxon>
        <taxon>Suessiales</taxon>
        <taxon>Symbiodiniaceae</taxon>
        <taxon>Durusdinium</taxon>
    </lineage>
</organism>
<comment type="caution">
    <text evidence="4">The sequence shown here is derived from an EMBL/GenBank/DDBJ whole genome shotgun (WGS) entry which is preliminary data.</text>
</comment>
<keyword evidence="2" id="KW-1133">Transmembrane helix</keyword>